<keyword evidence="5" id="KW-1185">Reference proteome</keyword>
<dbReference type="OrthoDB" id="660555at2759"/>
<dbReference type="Gene3D" id="2.30.29.30">
    <property type="entry name" value="Pleckstrin-homology domain (PH domain)/Phosphotyrosine-binding domain (PTB)"/>
    <property type="match status" value="1"/>
</dbReference>
<dbReference type="SMART" id="SM00233">
    <property type="entry name" value="PH"/>
    <property type="match status" value="1"/>
</dbReference>
<dbReference type="PROSITE" id="PS50003">
    <property type="entry name" value="PH_DOMAIN"/>
    <property type="match status" value="1"/>
</dbReference>
<evidence type="ECO:0008006" key="6">
    <source>
        <dbReference type="Google" id="ProtNLM"/>
    </source>
</evidence>
<dbReference type="InterPro" id="IPR051092">
    <property type="entry name" value="FYVE_RhoGEF_PH"/>
</dbReference>
<dbReference type="PANTHER" id="PTHR12673">
    <property type="entry name" value="FACIOGENITAL DYSPLASIA PROTEIN"/>
    <property type="match status" value="1"/>
</dbReference>
<dbReference type="EMBL" id="JAAAID010000070">
    <property type="protein sequence ID" value="KAG0023135.1"/>
    <property type="molecule type" value="Genomic_DNA"/>
</dbReference>
<feature type="compositionally biased region" description="Polar residues" evidence="1">
    <location>
        <begin position="1"/>
        <end position="13"/>
    </location>
</feature>
<feature type="compositionally biased region" description="Low complexity" evidence="1">
    <location>
        <begin position="536"/>
        <end position="550"/>
    </location>
</feature>
<feature type="domain" description="DH" evidence="3">
    <location>
        <begin position="151"/>
        <end position="351"/>
    </location>
</feature>
<dbReference type="AlphaFoldDB" id="A0A9P6N4C2"/>
<dbReference type="Pfam" id="PF00621">
    <property type="entry name" value="RhoGEF"/>
    <property type="match status" value="1"/>
</dbReference>
<feature type="region of interest" description="Disordered" evidence="1">
    <location>
        <begin position="1"/>
        <end position="49"/>
    </location>
</feature>
<evidence type="ECO:0000256" key="1">
    <source>
        <dbReference type="SAM" id="MobiDB-lite"/>
    </source>
</evidence>
<dbReference type="Gene3D" id="1.20.900.10">
    <property type="entry name" value="Dbl homology (DH) domain"/>
    <property type="match status" value="1"/>
</dbReference>
<comment type="caution">
    <text evidence="4">The sequence shown here is derived from an EMBL/GenBank/DDBJ whole genome shotgun (WGS) entry which is preliminary data.</text>
</comment>
<evidence type="ECO:0000313" key="5">
    <source>
        <dbReference type="Proteomes" id="UP000703661"/>
    </source>
</evidence>
<dbReference type="PROSITE" id="PS50010">
    <property type="entry name" value="DH_2"/>
    <property type="match status" value="1"/>
</dbReference>
<dbReference type="SMART" id="SM00325">
    <property type="entry name" value="RhoGEF"/>
    <property type="match status" value="1"/>
</dbReference>
<evidence type="ECO:0000313" key="4">
    <source>
        <dbReference type="EMBL" id="KAG0023135.1"/>
    </source>
</evidence>
<dbReference type="SUPFAM" id="SSF50729">
    <property type="entry name" value="PH domain-like"/>
    <property type="match status" value="1"/>
</dbReference>
<gene>
    <name evidence="4" type="ORF">BGZ80_010292</name>
</gene>
<feature type="region of interest" description="Disordered" evidence="1">
    <location>
        <begin position="533"/>
        <end position="560"/>
    </location>
</feature>
<protein>
    <recommendedName>
        <fullName evidence="6">Rho guanyl nucleotide exchange factor</fullName>
    </recommendedName>
</protein>
<dbReference type="Proteomes" id="UP000703661">
    <property type="component" value="Unassembled WGS sequence"/>
</dbReference>
<reference evidence="4" key="1">
    <citation type="journal article" date="2020" name="Fungal Divers.">
        <title>Resolving the Mortierellaceae phylogeny through synthesis of multi-gene phylogenetics and phylogenomics.</title>
        <authorList>
            <person name="Vandepol N."/>
            <person name="Liber J."/>
            <person name="Desiro A."/>
            <person name="Na H."/>
            <person name="Kennedy M."/>
            <person name="Barry K."/>
            <person name="Grigoriev I.V."/>
            <person name="Miller A.N."/>
            <person name="O'Donnell K."/>
            <person name="Stajich J.E."/>
            <person name="Bonito G."/>
        </authorList>
    </citation>
    <scope>NUCLEOTIDE SEQUENCE</scope>
    <source>
        <strain evidence="4">NRRL 2769</strain>
    </source>
</reference>
<proteinExistence type="predicted"/>
<feature type="compositionally biased region" description="Low complexity" evidence="1">
    <location>
        <begin position="590"/>
        <end position="613"/>
    </location>
</feature>
<name>A0A9P6N4C2_9FUNG</name>
<evidence type="ECO:0000259" key="2">
    <source>
        <dbReference type="PROSITE" id="PS50003"/>
    </source>
</evidence>
<feature type="domain" description="PH" evidence="2">
    <location>
        <begin position="381"/>
        <end position="481"/>
    </location>
</feature>
<dbReference type="CDD" id="cd00160">
    <property type="entry name" value="RhoGEF"/>
    <property type="match status" value="1"/>
</dbReference>
<dbReference type="SUPFAM" id="SSF48065">
    <property type="entry name" value="DBL homology domain (DH-domain)"/>
    <property type="match status" value="1"/>
</dbReference>
<sequence>MPHHQPVQSSAATPQYPARQESQHYQSLNAHVYASYQQQQQSGQRQPNERNFFGMTEEQFEEMEDRRRMQQQILRDKLEQAGTKRNPDPNMSVKATTGSGFALGAFDMSESLAIVEDLLDYFGEEDLINEYEGADRFNESQVMEAERSHLQRESYVRHLYDSEEDYLRSLQEIQSCYQKPLLLNLQSSEAKKTGLLGSSGIKPVATKQEIDTLFGNLDQLVELHEEIRSLLEQRSKIWGPTQIMSDLLISVIPRFKIYSNYFSNFHAALSVLDRISRTPQYKKFMEQCAVDNKPGTASLHLMLAFPLRRLPIYRDMVNAICQATQPSHPDYNNLMRALDMVNVVAGELQRERYNAHDQLTLYDIQSSMVSLPEPIMIPNRRLILRADLHKVDSSLTIEPRTYFLMNDVLVYARFDPKKNNYTFKGMFDLSNTQINNPEENVTLPQLPNCIQIANSGRKQMMRCRSREERDHWMETMRRVVEIIDGSLEDPSKAIDELPSRKYAISIASDSSSSSLGQHTGMTSSSIAGMAFTDSRSINSGSSNGSLGNNNKPKRPNPQADFYGCSFGSDIKVSANEDNYKASPLALSHISTNNSSSSSVSTGASSGTGTTSTSQSLGAKLAAIPENQLTPKEAKAKAALAAAVEARRQERLKREMKNGGAKTQMNRNVDQDYASSFIPVKERIAKSAS</sequence>
<dbReference type="InterPro" id="IPR000219">
    <property type="entry name" value="DH_dom"/>
</dbReference>
<dbReference type="InterPro" id="IPR001849">
    <property type="entry name" value="PH_domain"/>
</dbReference>
<dbReference type="Pfam" id="PF00169">
    <property type="entry name" value="PH"/>
    <property type="match status" value="1"/>
</dbReference>
<dbReference type="PANTHER" id="PTHR12673:SF159">
    <property type="entry name" value="LD03170P"/>
    <property type="match status" value="1"/>
</dbReference>
<accession>A0A9P6N4C2</accession>
<feature type="compositionally biased region" description="Low complexity" evidence="1">
    <location>
        <begin position="37"/>
        <end position="46"/>
    </location>
</feature>
<dbReference type="InterPro" id="IPR035899">
    <property type="entry name" value="DBL_dom_sf"/>
</dbReference>
<dbReference type="GO" id="GO:0005737">
    <property type="term" value="C:cytoplasm"/>
    <property type="evidence" value="ECO:0007669"/>
    <property type="project" value="TreeGrafter"/>
</dbReference>
<evidence type="ECO:0000259" key="3">
    <source>
        <dbReference type="PROSITE" id="PS50010"/>
    </source>
</evidence>
<dbReference type="InterPro" id="IPR011993">
    <property type="entry name" value="PH-like_dom_sf"/>
</dbReference>
<dbReference type="GO" id="GO:0005085">
    <property type="term" value="F:guanyl-nucleotide exchange factor activity"/>
    <property type="evidence" value="ECO:0007669"/>
    <property type="project" value="InterPro"/>
</dbReference>
<organism evidence="4 5">
    <name type="scientific">Entomortierella chlamydospora</name>
    <dbReference type="NCBI Taxonomy" id="101097"/>
    <lineage>
        <taxon>Eukaryota</taxon>
        <taxon>Fungi</taxon>
        <taxon>Fungi incertae sedis</taxon>
        <taxon>Mucoromycota</taxon>
        <taxon>Mortierellomycotina</taxon>
        <taxon>Mortierellomycetes</taxon>
        <taxon>Mortierellales</taxon>
        <taxon>Mortierellaceae</taxon>
        <taxon>Entomortierella</taxon>
    </lineage>
</organism>
<feature type="region of interest" description="Disordered" evidence="1">
    <location>
        <begin position="588"/>
        <end position="613"/>
    </location>
</feature>